<dbReference type="EMBL" id="JBAJEX010000003">
    <property type="protein sequence ID" value="MEO1766809.1"/>
    <property type="molecule type" value="Genomic_DNA"/>
</dbReference>
<reference evidence="1 2" key="1">
    <citation type="submission" date="2024-02" db="EMBL/GenBank/DDBJ databases">
        <title>New thermophilic sulfur-oxidizing bacteria from a hot springs of the Uzon caldera (Kamchatka, Russia).</title>
        <authorList>
            <person name="Dukat A.M."/>
            <person name="Elcheninov A.G."/>
            <person name="Frolov E.N."/>
        </authorList>
    </citation>
    <scope>NUCLEOTIDE SEQUENCE [LARGE SCALE GENOMIC DNA]</scope>
    <source>
        <strain evidence="1 2">AK1</strain>
    </source>
</reference>
<organism evidence="1 2">
    <name type="scientific">Thiobacter aerophilum</name>
    <dbReference type="NCBI Taxonomy" id="3121275"/>
    <lineage>
        <taxon>Bacteria</taxon>
        <taxon>Pseudomonadati</taxon>
        <taxon>Pseudomonadota</taxon>
        <taxon>Betaproteobacteria</taxon>
        <taxon>Burkholderiales</taxon>
        <taxon>Thiobacteraceae</taxon>
        <taxon>Thiobacter</taxon>
    </lineage>
</organism>
<proteinExistence type="predicted"/>
<dbReference type="Proteomes" id="UP001482231">
    <property type="component" value="Unassembled WGS sequence"/>
</dbReference>
<protein>
    <submittedName>
        <fullName evidence="1">Uncharacterized protein</fullName>
    </submittedName>
</protein>
<name>A0ABV0EHE9_9BURK</name>
<keyword evidence="2" id="KW-1185">Reference proteome</keyword>
<dbReference type="RefSeq" id="WP_347307916.1">
    <property type="nucleotide sequence ID" value="NZ_JBAJEX010000003.1"/>
</dbReference>
<evidence type="ECO:0000313" key="2">
    <source>
        <dbReference type="Proteomes" id="UP001482231"/>
    </source>
</evidence>
<evidence type="ECO:0000313" key="1">
    <source>
        <dbReference type="EMBL" id="MEO1766809.1"/>
    </source>
</evidence>
<gene>
    <name evidence="1" type="ORF">V6E02_06235</name>
</gene>
<accession>A0ABV0EHE9</accession>
<comment type="caution">
    <text evidence="1">The sequence shown here is derived from an EMBL/GenBank/DDBJ whole genome shotgun (WGS) entry which is preliminary data.</text>
</comment>
<sequence>MDASILAKQAEFALAAYANLQPGVPNQTALQDQGKGMSARQAEEFAAHYTVVTQFTDTVAEGGLGTSFSATVFADAYGNLTLAIRGTLEAGDFVPTDSSIATAGVGYDQIVAMWNWWQRVSNLAAMAVTQYRLVATPLDLSRATWIPGAGRWLEWYTGTANGTLRAARASTPPRSR</sequence>